<dbReference type="PRINTS" id="PR00120">
    <property type="entry name" value="HATPASE"/>
</dbReference>
<dbReference type="InterPro" id="IPR059000">
    <property type="entry name" value="ATPase_P-type_domA"/>
</dbReference>
<dbReference type="InterPro" id="IPR023299">
    <property type="entry name" value="ATPase_P-typ_cyto_dom_N"/>
</dbReference>
<gene>
    <name evidence="10" type="ORF">DSCO28_46160</name>
</gene>
<dbReference type="EMBL" id="AP021876">
    <property type="protein sequence ID" value="BBO84050.1"/>
    <property type="molecule type" value="Genomic_DNA"/>
</dbReference>
<dbReference type="Pfam" id="PF00122">
    <property type="entry name" value="E1-E2_ATPase"/>
    <property type="match status" value="1"/>
</dbReference>
<keyword evidence="8" id="KW-0547">Nucleotide-binding</keyword>
<dbReference type="SUPFAM" id="SSF81653">
    <property type="entry name" value="Calcium ATPase, transduction domain A"/>
    <property type="match status" value="1"/>
</dbReference>
<dbReference type="InterPro" id="IPR018303">
    <property type="entry name" value="ATPase_P-typ_P_site"/>
</dbReference>
<evidence type="ECO:0000256" key="7">
    <source>
        <dbReference type="ARBA" id="ARBA00047308"/>
    </source>
</evidence>
<dbReference type="NCBIfam" id="TIGR01512">
    <property type="entry name" value="ATPase-IB2_Cd"/>
    <property type="match status" value="1"/>
</dbReference>
<feature type="transmembrane region" description="Helical" evidence="8">
    <location>
        <begin position="251"/>
        <end position="276"/>
    </location>
</feature>
<proteinExistence type="inferred from homology"/>
<sequence length="603" mass="63490">MISVLGFLLHRWSGIVFFMWLGSVFYCLCLAMYTRSLFNALRATRRVTADLLVITVMVVSVFAKTMLSGALVAWFISMGLAISFGIIEKTRRRIDALTQQGEKPVRIVREDRFLEVPVEQISSGDVAIVPAGEMIPVDGEIVGGASSIDESVITGEPLPVFKRIGDRVTSGAISLTAQLKVRATKAGDKGFLHVMAKEIDASLKEKPVIHRRADMIVQFFICGVVLYAIGVFLVCGALAGDTATGLVRMAAVTAVACPCAWALSVPTAFAAAIGGLGARGILVRGGTPLETLGRAATFILDKTGTVTLGRPDVVNVEAFGLPKTELLRLAASVESGFNHPVGNAILAYAAAKGIFPSTAENTEYLPGIGVKSMVQGRQVTLGSSETMIALGMDIPADIKIGGRAVWIGVDEKIAGVVVIQDVMMESAHGLAGILRGLGAKRVVLATGDNTEAEAQRVAKLTGMDQCHWGLKPEGKVSLVKSFGGQGPTVMVGDGVNDATALAVADVGISIGGAKADLTIKSSDIVMMREDAMSLVTAVRTGRKLIRVIRQNYSWAIGFNLAGIALATTGMLSPWLAALCHHVSSVLVVANSARLVRVPVVGNR</sequence>
<comment type="subcellular location">
    <subcellularLocation>
        <location evidence="8">Cell membrane</location>
    </subcellularLocation>
    <subcellularLocation>
        <location evidence="1">Membrane</location>
    </subcellularLocation>
</comment>
<dbReference type="PRINTS" id="PR00119">
    <property type="entry name" value="CATATPASE"/>
</dbReference>
<keyword evidence="3 8" id="KW-0812">Transmembrane</keyword>
<reference evidence="10 11" key="1">
    <citation type="submission" date="2019-11" db="EMBL/GenBank/DDBJ databases">
        <title>Comparative genomics of hydrocarbon-degrading Desulfosarcina strains.</title>
        <authorList>
            <person name="Watanabe M."/>
            <person name="Kojima H."/>
            <person name="Fukui M."/>
        </authorList>
    </citation>
    <scope>NUCLEOTIDE SEQUENCE [LARGE SCALE GENOMIC DNA]</scope>
    <source>
        <strain evidence="10 11">28bB2T</strain>
    </source>
</reference>
<dbReference type="Proteomes" id="UP000425960">
    <property type="component" value="Chromosome"/>
</dbReference>
<dbReference type="SUPFAM" id="SSF56784">
    <property type="entry name" value="HAD-like"/>
    <property type="match status" value="1"/>
</dbReference>
<dbReference type="InterPro" id="IPR051014">
    <property type="entry name" value="Cation_Transport_ATPase_IB"/>
</dbReference>
<dbReference type="NCBIfam" id="TIGR01525">
    <property type="entry name" value="ATPase-IB_hvy"/>
    <property type="match status" value="1"/>
</dbReference>
<organism evidence="10 11">
    <name type="scientific">Desulfosarcina ovata subsp. sediminis</name>
    <dbReference type="NCBI Taxonomy" id="885957"/>
    <lineage>
        <taxon>Bacteria</taxon>
        <taxon>Pseudomonadati</taxon>
        <taxon>Thermodesulfobacteriota</taxon>
        <taxon>Desulfobacteria</taxon>
        <taxon>Desulfobacterales</taxon>
        <taxon>Desulfosarcinaceae</taxon>
        <taxon>Desulfosarcina</taxon>
    </lineage>
</organism>
<feature type="domain" description="P-type ATPase A" evidence="9">
    <location>
        <begin position="103"/>
        <end position="198"/>
    </location>
</feature>
<feature type="transmembrane region" description="Helical" evidence="8">
    <location>
        <begin position="216"/>
        <end position="239"/>
    </location>
</feature>
<dbReference type="EC" id="7.2.2.12" evidence="6"/>
<dbReference type="GO" id="GO:0046872">
    <property type="term" value="F:metal ion binding"/>
    <property type="evidence" value="ECO:0007669"/>
    <property type="project" value="UniProtKB-KW"/>
</dbReference>
<dbReference type="InterPro" id="IPR023298">
    <property type="entry name" value="ATPase_P-typ_TM_dom_sf"/>
</dbReference>
<comment type="similarity">
    <text evidence="2 8">Belongs to the cation transport ATPase (P-type) (TC 3.A.3) family. Type IB subfamily.</text>
</comment>
<accession>A0A5K7ZV24</accession>
<evidence type="ECO:0000256" key="6">
    <source>
        <dbReference type="ARBA" id="ARBA00039097"/>
    </source>
</evidence>
<dbReference type="Gene3D" id="3.40.1110.10">
    <property type="entry name" value="Calcium-transporting ATPase, cytoplasmic domain N"/>
    <property type="match status" value="1"/>
</dbReference>
<keyword evidence="4 8" id="KW-1133">Transmembrane helix</keyword>
<evidence type="ECO:0000256" key="1">
    <source>
        <dbReference type="ARBA" id="ARBA00004370"/>
    </source>
</evidence>
<dbReference type="InterPro" id="IPR036412">
    <property type="entry name" value="HAD-like_sf"/>
</dbReference>
<comment type="catalytic activity">
    <reaction evidence="7">
        <text>Zn(2+)(in) + ATP + H2O = Zn(2+)(out) + ADP + phosphate + H(+)</text>
        <dbReference type="Rhea" id="RHEA:20621"/>
        <dbReference type="ChEBI" id="CHEBI:15377"/>
        <dbReference type="ChEBI" id="CHEBI:15378"/>
        <dbReference type="ChEBI" id="CHEBI:29105"/>
        <dbReference type="ChEBI" id="CHEBI:30616"/>
        <dbReference type="ChEBI" id="CHEBI:43474"/>
        <dbReference type="ChEBI" id="CHEBI:456216"/>
        <dbReference type="EC" id="7.2.2.12"/>
    </reaction>
</comment>
<keyword evidence="8" id="KW-0479">Metal-binding</keyword>
<feature type="transmembrane region" description="Helical" evidence="8">
    <location>
        <begin position="552"/>
        <end position="576"/>
    </location>
</feature>
<dbReference type="PROSITE" id="PS00154">
    <property type="entry name" value="ATPASE_E1_E2"/>
    <property type="match status" value="1"/>
</dbReference>
<dbReference type="GO" id="GO:0016887">
    <property type="term" value="F:ATP hydrolysis activity"/>
    <property type="evidence" value="ECO:0007669"/>
    <property type="project" value="InterPro"/>
</dbReference>
<keyword evidence="5 8" id="KW-0472">Membrane</keyword>
<dbReference type="Gene3D" id="3.40.50.1000">
    <property type="entry name" value="HAD superfamily/HAD-like"/>
    <property type="match status" value="1"/>
</dbReference>
<dbReference type="AlphaFoldDB" id="A0A5K7ZV24"/>
<evidence type="ECO:0000256" key="3">
    <source>
        <dbReference type="ARBA" id="ARBA00022692"/>
    </source>
</evidence>
<dbReference type="Pfam" id="PF00702">
    <property type="entry name" value="Hydrolase"/>
    <property type="match status" value="1"/>
</dbReference>
<dbReference type="PANTHER" id="PTHR48085">
    <property type="entry name" value="CADMIUM/ZINC-TRANSPORTING ATPASE HMA2-RELATED"/>
    <property type="match status" value="1"/>
</dbReference>
<dbReference type="NCBIfam" id="TIGR01494">
    <property type="entry name" value="ATPase_P-type"/>
    <property type="match status" value="1"/>
</dbReference>
<dbReference type="RefSeq" id="WP_231713897.1">
    <property type="nucleotide sequence ID" value="NZ_AP021876.1"/>
</dbReference>
<name>A0A5K7ZV24_9BACT</name>
<dbReference type="InterPro" id="IPR027256">
    <property type="entry name" value="P-typ_ATPase_IB"/>
</dbReference>
<evidence type="ECO:0000256" key="5">
    <source>
        <dbReference type="ARBA" id="ARBA00023136"/>
    </source>
</evidence>
<evidence type="ECO:0000256" key="8">
    <source>
        <dbReference type="RuleBase" id="RU362081"/>
    </source>
</evidence>
<keyword evidence="8" id="KW-1003">Cell membrane</keyword>
<dbReference type="InterPro" id="IPR023214">
    <property type="entry name" value="HAD_sf"/>
</dbReference>
<evidence type="ECO:0000313" key="10">
    <source>
        <dbReference type="EMBL" id="BBO84050.1"/>
    </source>
</evidence>
<keyword evidence="8" id="KW-0067">ATP-binding</keyword>
<evidence type="ECO:0000313" key="11">
    <source>
        <dbReference type="Proteomes" id="UP000425960"/>
    </source>
</evidence>
<dbReference type="SUPFAM" id="SSF81665">
    <property type="entry name" value="Calcium ATPase, transmembrane domain M"/>
    <property type="match status" value="1"/>
</dbReference>
<protein>
    <recommendedName>
        <fullName evidence="6">P-type Zn(2+) transporter</fullName>
        <ecNumber evidence="6">7.2.2.12</ecNumber>
    </recommendedName>
</protein>
<dbReference type="GO" id="GO:0005524">
    <property type="term" value="F:ATP binding"/>
    <property type="evidence" value="ECO:0007669"/>
    <property type="project" value="UniProtKB-UniRule"/>
</dbReference>
<dbReference type="GO" id="GO:0005886">
    <property type="term" value="C:plasma membrane"/>
    <property type="evidence" value="ECO:0007669"/>
    <property type="project" value="UniProtKB-SubCell"/>
</dbReference>
<dbReference type="Gene3D" id="2.70.150.10">
    <property type="entry name" value="Calcium-transporting ATPase, cytoplasmic transduction domain A"/>
    <property type="match status" value="1"/>
</dbReference>
<dbReference type="InterPro" id="IPR008250">
    <property type="entry name" value="ATPase_P-typ_transduc_dom_A_sf"/>
</dbReference>
<dbReference type="KEGG" id="dov:DSCO28_46160"/>
<evidence type="ECO:0000256" key="4">
    <source>
        <dbReference type="ARBA" id="ARBA00022989"/>
    </source>
</evidence>
<dbReference type="InterPro" id="IPR001757">
    <property type="entry name" value="P_typ_ATPase"/>
</dbReference>
<feature type="transmembrane region" description="Helical" evidence="8">
    <location>
        <begin position="69"/>
        <end position="87"/>
    </location>
</feature>
<evidence type="ECO:0000256" key="2">
    <source>
        <dbReference type="ARBA" id="ARBA00006024"/>
    </source>
</evidence>
<dbReference type="PANTHER" id="PTHR48085:SF5">
    <property type="entry name" value="CADMIUM_ZINC-TRANSPORTING ATPASE HMA4-RELATED"/>
    <property type="match status" value="1"/>
</dbReference>
<feature type="transmembrane region" description="Helical" evidence="8">
    <location>
        <begin position="12"/>
        <end position="34"/>
    </location>
</feature>
<evidence type="ECO:0000259" key="9">
    <source>
        <dbReference type="Pfam" id="PF00122"/>
    </source>
</evidence>
<dbReference type="GO" id="GO:0016463">
    <property type="term" value="F:P-type zinc transporter activity"/>
    <property type="evidence" value="ECO:0007669"/>
    <property type="project" value="UniProtKB-EC"/>
</dbReference>